<keyword evidence="2 9" id="KW-0349">Heme</keyword>
<feature type="binding site" description="axial binding residue" evidence="9">
    <location>
        <position position="152"/>
    </location>
    <ligand>
        <name>Fe-coproporphyrin III</name>
        <dbReference type="ChEBI" id="CHEBI:68438"/>
    </ligand>
    <ligandPart>
        <name>Fe</name>
        <dbReference type="ChEBI" id="CHEBI:18248"/>
    </ligandPart>
</feature>
<dbReference type="KEGG" id="aqg:HRU87_05990"/>
<dbReference type="EMBL" id="CP054056">
    <property type="protein sequence ID" value="QKJ25709.1"/>
    <property type="molecule type" value="Genomic_DNA"/>
</dbReference>
<comment type="catalytic activity">
    <reaction evidence="9">
        <text>harderoheme III + H2O2 + H(+) = heme b + CO2 + 2 H2O</text>
        <dbReference type="Rhea" id="RHEA:57944"/>
        <dbReference type="ChEBI" id="CHEBI:15377"/>
        <dbReference type="ChEBI" id="CHEBI:15378"/>
        <dbReference type="ChEBI" id="CHEBI:16240"/>
        <dbReference type="ChEBI" id="CHEBI:16526"/>
        <dbReference type="ChEBI" id="CHEBI:60344"/>
        <dbReference type="ChEBI" id="CHEBI:142463"/>
    </reaction>
</comment>
<name>A0A7D4Q4P1_9MICO</name>
<evidence type="ECO:0000256" key="1">
    <source>
        <dbReference type="ARBA" id="ARBA00014413"/>
    </source>
</evidence>
<evidence type="ECO:0000256" key="6">
    <source>
        <dbReference type="ARBA" id="ARBA00030236"/>
    </source>
</evidence>
<dbReference type="GO" id="GO:0006785">
    <property type="term" value="P:heme B biosynthetic process"/>
    <property type="evidence" value="ECO:0007669"/>
    <property type="project" value="UniProtKB-UniRule"/>
</dbReference>
<evidence type="ECO:0000313" key="10">
    <source>
        <dbReference type="EMBL" id="QKJ25709.1"/>
    </source>
</evidence>
<dbReference type="Proteomes" id="UP000501003">
    <property type="component" value="Chromosome"/>
</dbReference>
<evidence type="ECO:0000313" key="11">
    <source>
        <dbReference type="Proteomes" id="UP000501003"/>
    </source>
</evidence>
<evidence type="ECO:0000256" key="5">
    <source>
        <dbReference type="ARBA" id="ARBA00029882"/>
    </source>
</evidence>
<dbReference type="NCBIfam" id="NF042928">
    <property type="entry name" value="HemQ_actino"/>
    <property type="match status" value="1"/>
</dbReference>
<protein>
    <recommendedName>
        <fullName evidence="1 9">Coproheme decarboxylase</fullName>
        <ecNumber evidence="8 9">1.3.98.5</ecNumber>
    </recommendedName>
    <alternativeName>
        <fullName evidence="5 9">Coproheme III oxidative decarboxylase</fullName>
    </alternativeName>
    <alternativeName>
        <fullName evidence="6 9">Hydrogen peroxide-dependent heme synthase</fullName>
    </alternativeName>
</protein>
<evidence type="ECO:0000256" key="3">
    <source>
        <dbReference type="ARBA" id="ARBA00022723"/>
    </source>
</evidence>
<evidence type="ECO:0000256" key="7">
    <source>
        <dbReference type="ARBA" id="ARBA00049896"/>
    </source>
</evidence>
<dbReference type="GO" id="GO:0046872">
    <property type="term" value="F:metal ion binding"/>
    <property type="evidence" value="ECO:0007669"/>
    <property type="project" value="UniProtKB-KW"/>
</dbReference>
<dbReference type="HAMAP" id="MF_02244">
    <property type="entry name" value="Coproheme_decarbox_2"/>
    <property type="match status" value="1"/>
</dbReference>
<comment type="pathway">
    <text evidence="9">Porphyrin-containing compound metabolism; protoheme biosynthesis.</text>
</comment>
<accession>A0A7D4Q4P1</accession>
<keyword evidence="11" id="KW-1185">Reference proteome</keyword>
<dbReference type="GO" id="GO:0020037">
    <property type="term" value="F:heme binding"/>
    <property type="evidence" value="ECO:0007669"/>
    <property type="project" value="InterPro"/>
</dbReference>
<dbReference type="Pfam" id="PF06778">
    <property type="entry name" value="Chlor_dismutase"/>
    <property type="match status" value="1"/>
</dbReference>
<gene>
    <name evidence="9" type="primary">chdC</name>
    <name evidence="10" type="ORF">HRU87_05990</name>
</gene>
<evidence type="ECO:0000256" key="2">
    <source>
        <dbReference type="ARBA" id="ARBA00022617"/>
    </source>
</evidence>
<dbReference type="RefSeq" id="WP_173494006.1">
    <property type="nucleotide sequence ID" value="NZ_CP054056.1"/>
</dbReference>
<evidence type="ECO:0000256" key="4">
    <source>
        <dbReference type="ARBA" id="ARBA00023004"/>
    </source>
</evidence>
<organism evidence="10 11">
    <name type="scientific">Aquiluna borgnonia</name>
    <dbReference type="NCBI Taxonomy" id="2499157"/>
    <lineage>
        <taxon>Bacteria</taxon>
        <taxon>Bacillati</taxon>
        <taxon>Actinomycetota</taxon>
        <taxon>Actinomycetes</taxon>
        <taxon>Micrococcales</taxon>
        <taxon>Microbacteriaceae</taxon>
        <taxon>Luna cluster</taxon>
        <taxon>Luna-1 subcluster</taxon>
        <taxon>Aquiluna</taxon>
    </lineage>
</organism>
<keyword evidence="4 9" id="KW-0408">Iron</keyword>
<feature type="active site" evidence="9">
    <location>
        <position position="129"/>
    </location>
</feature>
<dbReference type="PANTHER" id="PTHR36843">
    <property type="entry name" value="HEME-DEPENDENT PEROXIDASE YWFI-RELATED"/>
    <property type="match status" value="1"/>
</dbReference>
<comment type="catalytic activity">
    <reaction evidence="9">
        <text>Fe-coproporphyrin III + H2O2 + H(+) = harderoheme III + CO2 + 2 H2O</text>
        <dbReference type="Rhea" id="RHEA:57940"/>
        <dbReference type="ChEBI" id="CHEBI:15377"/>
        <dbReference type="ChEBI" id="CHEBI:15378"/>
        <dbReference type="ChEBI" id="CHEBI:16240"/>
        <dbReference type="ChEBI" id="CHEBI:16526"/>
        <dbReference type="ChEBI" id="CHEBI:68438"/>
        <dbReference type="ChEBI" id="CHEBI:142463"/>
    </reaction>
</comment>
<comment type="similarity">
    <text evidence="9">Belongs to the ChdC family. Type 2 subfamily.</text>
</comment>
<evidence type="ECO:0000256" key="9">
    <source>
        <dbReference type="HAMAP-Rule" id="MF_02244"/>
    </source>
</evidence>
<dbReference type="EC" id="1.3.98.5" evidence="8 9"/>
<proteinExistence type="inferred from homology"/>
<dbReference type="InterPro" id="IPR010644">
    <property type="entry name" value="ChdC/CLD"/>
</dbReference>
<dbReference type="PANTHER" id="PTHR36843:SF1">
    <property type="entry name" value="COPROHEME DECARBOXYLASE"/>
    <property type="match status" value="1"/>
</dbReference>
<comment type="function">
    <text evidence="9">Involved in coproporphyrin-dependent heme b biosynthesis. Catalyzes the decarboxylation of Fe-coproporphyrin III (coproheme) to heme b (protoheme IX), the last step of the pathway. The reaction occurs in a stepwise manner with a three-propionate intermediate.</text>
</comment>
<dbReference type="GO" id="GO:0016634">
    <property type="term" value="F:oxidoreductase activity, acting on the CH-CH group of donors, oxygen as acceptor"/>
    <property type="evidence" value="ECO:0007669"/>
    <property type="project" value="UniProtKB-UniRule"/>
</dbReference>
<dbReference type="AlphaFoldDB" id="A0A7D4Q4P1"/>
<keyword evidence="9" id="KW-0560">Oxidoreductase</keyword>
<comment type="cofactor">
    <cofactor evidence="9">
        <name>Fe-coproporphyrin III</name>
        <dbReference type="ChEBI" id="CHEBI:68438"/>
    </cofactor>
    <text evidence="9">Fe-coproporphyrin III acts as both substrate and redox cofactor.</text>
</comment>
<keyword evidence="9" id="KW-0350">Heme biosynthesis</keyword>
<reference evidence="10 11" key="1">
    <citation type="submission" date="2020-05" db="EMBL/GenBank/DDBJ databases">
        <title>Aquirufa sp. strain 15G-AUS-rot a new Aquirufa species.</title>
        <authorList>
            <person name="Pitt A."/>
            <person name="Hahn M.W."/>
        </authorList>
    </citation>
    <scope>NUCLEOTIDE SEQUENCE [LARGE SCALE GENOMIC DNA]</scope>
    <source>
        <strain evidence="10 11">15G-AUS-rot</strain>
    </source>
</reference>
<dbReference type="InterPro" id="IPR011008">
    <property type="entry name" value="Dimeric_a/b-barrel"/>
</dbReference>
<evidence type="ECO:0000256" key="8">
    <source>
        <dbReference type="ARBA" id="ARBA00050019"/>
    </source>
</evidence>
<comment type="catalytic activity">
    <reaction evidence="7">
        <text>Fe-coproporphyrin III + 2 H2O2 + 2 H(+) = heme b + 2 CO2 + 4 H2O</text>
        <dbReference type="Rhea" id="RHEA:56516"/>
        <dbReference type="ChEBI" id="CHEBI:15377"/>
        <dbReference type="ChEBI" id="CHEBI:15378"/>
        <dbReference type="ChEBI" id="CHEBI:16240"/>
        <dbReference type="ChEBI" id="CHEBI:16526"/>
        <dbReference type="ChEBI" id="CHEBI:60344"/>
        <dbReference type="ChEBI" id="CHEBI:68438"/>
        <dbReference type="EC" id="1.3.98.5"/>
    </reaction>
    <physiologicalReaction direction="left-to-right" evidence="7">
        <dbReference type="Rhea" id="RHEA:56517"/>
    </physiologicalReaction>
</comment>
<dbReference type="Gene3D" id="3.30.70.1030">
    <property type="entry name" value="Apc35880, domain 1"/>
    <property type="match status" value="1"/>
</dbReference>
<dbReference type="SUPFAM" id="SSF54909">
    <property type="entry name" value="Dimeric alpha+beta barrel"/>
    <property type="match status" value="1"/>
</dbReference>
<sequence>MNSKLEQLNAEIRYTNWTAFKQTSQVADGARASEAFMELTAWFSEQGGELRGAYDIRGFRADSDLLFWTHAASAELIQEFLGKFRFSLLGTNFNPFWSGMGLHRPAEFNRSHVPGFMLGQTARQWLTIYPFVRSYEWYLLPEAERREMLMEHGQKGHEFSSVISNTVAAFALGDYEWLLALESDELHDLVDMMRDLRYTQARLHVREEVPFFTGKTINPSQIGATFK</sequence>
<keyword evidence="3 9" id="KW-0479">Metal-binding</keyword>